<keyword evidence="2" id="KW-0238">DNA-binding</keyword>
<name>A0A6S6Y8F0_9PROT</name>
<proteinExistence type="predicted"/>
<evidence type="ECO:0000256" key="3">
    <source>
        <dbReference type="ARBA" id="ARBA00023163"/>
    </source>
</evidence>
<dbReference type="Pfam" id="PF12833">
    <property type="entry name" value="HTH_18"/>
    <property type="match status" value="1"/>
</dbReference>
<evidence type="ECO:0000259" key="4">
    <source>
        <dbReference type="PROSITE" id="PS01124"/>
    </source>
</evidence>
<dbReference type="SUPFAM" id="SSF46689">
    <property type="entry name" value="Homeodomain-like"/>
    <property type="match status" value="1"/>
</dbReference>
<dbReference type="SMART" id="SM00342">
    <property type="entry name" value="HTH_ARAC"/>
    <property type="match status" value="1"/>
</dbReference>
<sequence>MTQAPSPLLFDILAHVTHGSDARHKTRYREAIEALESRVAADDGHPPMGRSAVVMMFRTLITCPTLGRAIECAAEFCTIIHPRGGRLSLSIQDGIAVFEMDSLRHHPSAESCLVDLSGLLAYQQVFSWLIGTPVTLRRVDLAYTFQGELTPLVGLFGAPVTVGASAYRFEFDAAVLDYPVIRKPAELDEFVDGLPCRLWGEADEAPPLHRQIRASLEAALIVGAPMPDLTALASRLHLSESTLRRRLRAEGVNFSRLREDAVREMARHYLEKSDRDIETIALRLGFYDGCAFRRAFRRWYGCAPREIRRASA</sequence>
<keyword evidence="1" id="KW-0805">Transcription regulation</keyword>
<gene>
    <name evidence="5" type="ORF">DENOEST_1583</name>
</gene>
<dbReference type="AlphaFoldDB" id="A0A6S6Y8F0"/>
<evidence type="ECO:0000313" key="6">
    <source>
        <dbReference type="Proteomes" id="UP000515733"/>
    </source>
</evidence>
<reference evidence="5 6" key="1">
    <citation type="submission" date="2020-03" db="EMBL/GenBank/DDBJ databases">
        <authorList>
            <consortium name="Genoscope - CEA"/>
            <person name="William W."/>
        </authorList>
    </citation>
    <scope>NUCLEOTIDE SEQUENCE [LARGE SCALE GENOMIC DNA]</scope>
    <source>
        <strain evidence="6">DSM 16959</strain>
    </source>
</reference>
<keyword evidence="3" id="KW-0804">Transcription</keyword>
<dbReference type="GO" id="GO:0000976">
    <property type="term" value="F:transcription cis-regulatory region binding"/>
    <property type="evidence" value="ECO:0007669"/>
    <property type="project" value="TreeGrafter"/>
</dbReference>
<dbReference type="GO" id="GO:0003700">
    <property type="term" value="F:DNA-binding transcription factor activity"/>
    <property type="evidence" value="ECO:0007669"/>
    <property type="project" value="InterPro"/>
</dbReference>
<dbReference type="Gene3D" id="1.10.10.60">
    <property type="entry name" value="Homeodomain-like"/>
    <property type="match status" value="1"/>
</dbReference>
<dbReference type="Pfam" id="PF12625">
    <property type="entry name" value="Arabinose_bd"/>
    <property type="match status" value="1"/>
</dbReference>
<dbReference type="PANTHER" id="PTHR47894:SF1">
    <property type="entry name" value="HTH-TYPE TRANSCRIPTIONAL REGULATOR VQSM"/>
    <property type="match status" value="1"/>
</dbReference>
<dbReference type="RefSeq" id="WP_170228120.1">
    <property type="nucleotide sequence ID" value="NZ_LR778301.1"/>
</dbReference>
<keyword evidence="6" id="KW-1185">Reference proteome</keyword>
<dbReference type="InterPro" id="IPR032687">
    <property type="entry name" value="AraC-type_N"/>
</dbReference>
<dbReference type="KEGG" id="doe:DENOEST_1583"/>
<dbReference type="EMBL" id="LR778301">
    <property type="protein sequence ID" value="CAB1368748.1"/>
    <property type="molecule type" value="Genomic_DNA"/>
</dbReference>
<dbReference type="PROSITE" id="PS01124">
    <property type="entry name" value="HTH_ARAC_FAMILY_2"/>
    <property type="match status" value="1"/>
</dbReference>
<feature type="domain" description="HTH araC/xylS-type" evidence="4">
    <location>
        <begin position="210"/>
        <end position="310"/>
    </location>
</feature>
<evidence type="ECO:0000256" key="2">
    <source>
        <dbReference type="ARBA" id="ARBA00023125"/>
    </source>
</evidence>
<protein>
    <submittedName>
        <fullName evidence="5">Putative transcriptional regulator AraC family</fullName>
    </submittedName>
</protein>
<dbReference type="GO" id="GO:0005829">
    <property type="term" value="C:cytosol"/>
    <property type="evidence" value="ECO:0007669"/>
    <property type="project" value="TreeGrafter"/>
</dbReference>
<organism evidence="5 6">
    <name type="scientific">Denitratisoma oestradiolicum</name>
    <dbReference type="NCBI Taxonomy" id="311182"/>
    <lineage>
        <taxon>Bacteria</taxon>
        <taxon>Pseudomonadati</taxon>
        <taxon>Pseudomonadota</taxon>
        <taxon>Betaproteobacteria</taxon>
        <taxon>Nitrosomonadales</taxon>
        <taxon>Sterolibacteriaceae</taxon>
        <taxon>Denitratisoma</taxon>
    </lineage>
</organism>
<evidence type="ECO:0000256" key="1">
    <source>
        <dbReference type="ARBA" id="ARBA00023015"/>
    </source>
</evidence>
<dbReference type="PANTHER" id="PTHR47894">
    <property type="entry name" value="HTH-TYPE TRANSCRIPTIONAL REGULATOR GADX"/>
    <property type="match status" value="1"/>
</dbReference>
<dbReference type="Proteomes" id="UP000515733">
    <property type="component" value="Chromosome"/>
</dbReference>
<evidence type="ECO:0000313" key="5">
    <source>
        <dbReference type="EMBL" id="CAB1368748.1"/>
    </source>
</evidence>
<dbReference type="InterPro" id="IPR018060">
    <property type="entry name" value="HTH_AraC"/>
</dbReference>
<accession>A0A6S6Y8F0</accession>
<dbReference type="InterPro" id="IPR009057">
    <property type="entry name" value="Homeodomain-like_sf"/>
</dbReference>